<dbReference type="Proteomes" id="UP001319180">
    <property type="component" value="Unassembled WGS sequence"/>
</dbReference>
<comment type="similarity">
    <text evidence="1">Belongs to the AHA1 family.</text>
</comment>
<sequence length="148" mass="16814">MTDIFAASIGINAAPMAVWDALTMPACMTHWMGEPEMQIDVVTDWHVGGPIVVRGVHHVPFENNGTVLQFDKARLLRYTHRSSVSRLADVAESYSILTFSLTPEGDRTQLELTIRNFPTESIQRHLEFYWRTTLTTLKEWVEGPATRI</sequence>
<dbReference type="InterPro" id="IPR013538">
    <property type="entry name" value="ASHA1/2-like_C"/>
</dbReference>
<dbReference type="InterPro" id="IPR023393">
    <property type="entry name" value="START-like_dom_sf"/>
</dbReference>
<feature type="domain" description="Activator of Hsp90 ATPase homologue 1/2-like C-terminal" evidence="2">
    <location>
        <begin position="12"/>
        <end position="141"/>
    </location>
</feature>
<evidence type="ECO:0000256" key="1">
    <source>
        <dbReference type="ARBA" id="ARBA00006817"/>
    </source>
</evidence>
<proteinExistence type="inferred from homology"/>
<name>A0AAP2DB25_9BACT</name>
<keyword evidence="4" id="KW-1185">Reference proteome</keyword>
<reference evidence="3 4" key="1">
    <citation type="submission" date="2021-05" db="EMBL/GenBank/DDBJ databases">
        <title>A Polyphasic approach of four new species of the genus Ohtaekwangia: Ohtaekwangia histidinii sp. nov., Ohtaekwangia cretensis sp. nov., Ohtaekwangia indiensis sp. nov., Ohtaekwangia reichenbachii sp. nov. from diverse environment.</title>
        <authorList>
            <person name="Octaviana S."/>
        </authorList>
    </citation>
    <scope>NUCLEOTIDE SEQUENCE [LARGE SCALE GENOMIC DNA]</scope>
    <source>
        <strain evidence="3 4">PWU37</strain>
    </source>
</reference>
<dbReference type="Gene3D" id="3.30.530.20">
    <property type="match status" value="1"/>
</dbReference>
<dbReference type="CDD" id="cd07814">
    <property type="entry name" value="SRPBCC_CalC_Aha1-like"/>
    <property type="match status" value="1"/>
</dbReference>
<gene>
    <name evidence="3" type="ORF">KK078_19140</name>
</gene>
<dbReference type="SUPFAM" id="SSF55961">
    <property type="entry name" value="Bet v1-like"/>
    <property type="match status" value="1"/>
</dbReference>
<evidence type="ECO:0000313" key="3">
    <source>
        <dbReference type="EMBL" id="MBT1688693.1"/>
    </source>
</evidence>
<evidence type="ECO:0000259" key="2">
    <source>
        <dbReference type="Pfam" id="PF08327"/>
    </source>
</evidence>
<comment type="caution">
    <text evidence="3">The sequence shown here is derived from an EMBL/GenBank/DDBJ whole genome shotgun (WGS) entry which is preliminary data.</text>
</comment>
<accession>A0AAP2DB25</accession>
<dbReference type="Pfam" id="PF08327">
    <property type="entry name" value="AHSA1"/>
    <property type="match status" value="1"/>
</dbReference>
<dbReference type="RefSeq" id="WP_254091922.1">
    <property type="nucleotide sequence ID" value="NZ_JAHESC010000029.1"/>
</dbReference>
<organism evidence="3 4">
    <name type="scientific">Dawidia soli</name>
    <dbReference type="NCBI Taxonomy" id="2782352"/>
    <lineage>
        <taxon>Bacteria</taxon>
        <taxon>Pseudomonadati</taxon>
        <taxon>Bacteroidota</taxon>
        <taxon>Cytophagia</taxon>
        <taxon>Cytophagales</taxon>
        <taxon>Chryseotaleaceae</taxon>
        <taxon>Dawidia</taxon>
    </lineage>
</organism>
<dbReference type="EMBL" id="JAHESC010000029">
    <property type="protein sequence ID" value="MBT1688693.1"/>
    <property type="molecule type" value="Genomic_DNA"/>
</dbReference>
<protein>
    <submittedName>
        <fullName evidence="3">SRPBCC domain-containing protein</fullName>
    </submittedName>
</protein>
<evidence type="ECO:0000313" key="4">
    <source>
        <dbReference type="Proteomes" id="UP001319180"/>
    </source>
</evidence>
<dbReference type="AlphaFoldDB" id="A0AAP2DB25"/>